<evidence type="ECO:0000256" key="1">
    <source>
        <dbReference type="ARBA" id="ARBA00002540"/>
    </source>
</evidence>
<feature type="region of interest" description="Disordered" evidence="7">
    <location>
        <begin position="23"/>
        <end position="43"/>
    </location>
</feature>
<gene>
    <name evidence="8" type="ORF">NEZAVI_LOCUS11467</name>
</gene>
<evidence type="ECO:0000313" key="8">
    <source>
        <dbReference type="EMBL" id="CAH1402707.1"/>
    </source>
</evidence>
<dbReference type="GO" id="GO:0007283">
    <property type="term" value="P:spermatogenesis"/>
    <property type="evidence" value="ECO:0007669"/>
    <property type="project" value="UniProtKB-KW"/>
</dbReference>
<dbReference type="PANTHER" id="PTHR17005">
    <property type="entry name" value="MALE-ENHANCED ANTIGEN-1"/>
    <property type="match status" value="1"/>
</dbReference>
<protein>
    <recommendedName>
        <fullName evidence="2">Male-enhanced antigen 1</fullName>
    </recommendedName>
</protein>
<reference evidence="8" key="1">
    <citation type="submission" date="2022-01" db="EMBL/GenBank/DDBJ databases">
        <authorList>
            <person name="King R."/>
        </authorList>
    </citation>
    <scope>NUCLEOTIDE SEQUENCE</scope>
</reference>
<dbReference type="InterPro" id="IPR009685">
    <property type="entry name" value="MEA1"/>
</dbReference>
<sequence length="150" mass="16299">MLNSPDPPNYPENDIGSEIISEIAMGGEESEDASADSGDEVPGQINYYQLLPQDISTGESNGNGHSVAEDTYSLELNEPQTVENGAEATLQSPIKERTDIEVNDEEVRAAMQNIVLPPSAIPPWAVNVPESQWTAFLLSRITNLRTNNKS</sequence>
<dbReference type="EMBL" id="OV725081">
    <property type="protein sequence ID" value="CAH1402707.1"/>
    <property type="molecule type" value="Genomic_DNA"/>
</dbReference>
<dbReference type="GO" id="GO:0030154">
    <property type="term" value="P:cell differentiation"/>
    <property type="evidence" value="ECO:0007669"/>
    <property type="project" value="UniProtKB-KW"/>
</dbReference>
<evidence type="ECO:0000256" key="4">
    <source>
        <dbReference type="ARBA" id="ARBA00022553"/>
    </source>
</evidence>
<feature type="compositionally biased region" description="Acidic residues" evidence="7">
    <location>
        <begin position="28"/>
        <end position="39"/>
    </location>
</feature>
<keyword evidence="3" id="KW-0217">Developmental protein</keyword>
<keyword evidence="9" id="KW-1185">Reference proteome</keyword>
<comment type="function">
    <text evidence="1">May play an important role in spermatogenesis and/or testis development.</text>
</comment>
<name>A0A9P0HJ72_NEZVI</name>
<evidence type="ECO:0000256" key="3">
    <source>
        <dbReference type="ARBA" id="ARBA00022473"/>
    </source>
</evidence>
<evidence type="ECO:0000256" key="7">
    <source>
        <dbReference type="SAM" id="MobiDB-lite"/>
    </source>
</evidence>
<evidence type="ECO:0000256" key="2">
    <source>
        <dbReference type="ARBA" id="ARBA00022245"/>
    </source>
</evidence>
<dbReference type="Pfam" id="PF06910">
    <property type="entry name" value="MEA1"/>
    <property type="match status" value="1"/>
</dbReference>
<organism evidence="8 9">
    <name type="scientific">Nezara viridula</name>
    <name type="common">Southern green stink bug</name>
    <name type="synonym">Cimex viridulus</name>
    <dbReference type="NCBI Taxonomy" id="85310"/>
    <lineage>
        <taxon>Eukaryota</taxon>
        <taxon>Metazoa</taxon>
        <taxon>Ecdysozoa</taxon>
        <taxon>Arthropoda</taxon>
        <taxon>Hexapoda</taxon>
        <taxon>Insecta</taxon>
        <taxon>Pterygota</taxon>
        <taxon>Neoptera</taxon>
        <taxon>Paraneoptera</taxon>
        <taxon>Hemiptera</taxon>
        <taxon>Heteroptera</taxon>
        <taxon>Panheteroptera</taxon>
        <taxon>Pentatomomorpha</taxon>
        <taxon>Pentatomoidea</taxon>
        <taxon>Pentatomidae</taxon>
        <taxon>Pentatominae</taxon>
        <taxon>Nezara</taxon>
    </lineage>
</organism>
<keyword evidence="5" id="KW-0221">Differentiation</keyword>
<accession>A0A9P0HJ72</accession>
<evidence type="ECO:0000256" key="6">
    <source>
        <dbReference type="ARBA" id="ARBA00022871"/>
    </source>
</evidence>
<proteinExistence type="predicted"/>
<dbReference type="AlphaFoldDB" id="A0A9P0HJ72"/>
<dbReference type="OrthoDB" id="6601824at2759"/>
<keyword evidence="6" id="KW-0744">Spermatogenesis</keyword>
<evidence type="ECO:0000256" key="5">
    <source>
        <dbReference type="ARBA" id="ARBA00022782"/>
    </source>
</evidence>
<keyword evidence="4" id="KW-0597">Phosphoprotein</keyword>
<evidence type="ECO:0000313" key="9">
    <source>
        <dbReference type="Proteomes" id="UP001152798"/>
    </source>
</evidence>
<dbReference type="Proteomes" id="UP001152798">
    <property type="component" value="Chromosome 5"/>
</dbReference>